<keyword evidence="4" id="KW-1185">Reference proteome</keyword>
<evidence type="ECO:0000259" key="2">
    <source>
        <dbReference type="Pfam" id="PF06724"/>
    </source>
</evidence>
<dbReference type="AlphaFoldDB" id="A0A7Y3RJP1"/>
<comment type="caution">
    <text evidence="3">The sequence shown here is derived from an EMBL/GenBank/DDBJ whole genome shotgun (WGS) entry which is preliminary data.</text>
</comment>
<dbReference type="InterPro" id="IPR009597">
    <property type="entry name" value="DUF1206"/>
</dbReference>
<dbReference type="RefSeq" id="WP_173196720.1">
    <property type="nucleotide sequence ID" value="NZ_JABFCX010000002.1"/>
</dbReference>
<feature type="transmembrane region" description="Helical" evidence="1">
    <location>
        <begin position="104"/>
        <end position="123"/>
    </location>
</feature>
<feature type="transmembrane region" description="Helical" evidence="1">
    <location>
        <begin position="56"/>
        <end position="75"/>
    </location>
</feature>
<feature type="transmembrane region" description="Helical" evidence="1">
    <location>
        <begin position="192"/>
        <end position="213"/>
    </location>
</feature>
<dbReference type="Pfam" id="PF06724">
    <property type="entry name" value="DUF1206"/>
    <property type="match status" value="3"/>
</dbReference>
<evidence type="ECO:0000313" key="4">
    <source>
        <dbReference type="Proteomes" id="UP000536835"/>
    </source>
</evidence>
<evidence type="ECO:0000256" key="1">
    <source>
        <dbReference type="SAM" id="Phobius"/>
    </source>
</evidence>
<name>A0A7Y3RJP1_9PROT</name>
<organism evidence="3 4">
    <name type="scientific">Parvularcula mediterranea</name>
    <dbReference type="NCBI Taxonomy" id="2732508"/>
    <lineage>
        <taxon>Bacteria</taxon>
        <taxon>Pseudomonadati</taxon>
        <taxon>Pseudomonadota</taxon>
        <taxon>Alphaproteobacteria</taxon>
        <taxon>Parvularculales</taxon>
        <taxon>Parvularculaceae</taxon>
        <taxon>Parvularcula</taxon>
    </lineage>
</organism>
<dbReference type="EMBL" id="JABFCX010000002">
    <property type="protein sequence ID" value="NNU15319.1"/>
    <property type="molecule type" value="Genomic_DNA"/>
</dbReference>
<sequence length="278" mass="28349">MSSSRKELYEKLARAGFAARGVTYGLIGGLAFAAAIGSGGATTGSKGALAALSDSGWGIAVLSLTAIGLFGYGLWRIVSAAFDLENEGSDGKAMVKRAAHAGSGLFHFGLSFYAIALATGSASGNSSGGGTESMIGTVMSAPAGKWLVTILGAGFVIAGASMLKKAFNEEYREHIRIPSGASWMDPAIKAGIVSRAVVFAVIGGFIAYAGLTADPDDARGIGGALEWLQSQPYGAFILGLIGFGLLGFSLYSFLQARYRTIPDPEQGGSQSVSYSASS</sequence>
<gene>
    <name evidence="3" type="ORF">HK107_03135</name>
</gene>
<reference evidence="3 4" key="1">
    <citation type="submission" date="2020-05" db="EMBL/GenBank/DDBJ databases">
        <title>Parvularcula mediterraneae sp. nov., isolated from polypropylene straw from shallow seawater of the seashore of Laganas in Zakynthos island, Greece.</title>
        <authorList>
            <person name="Szabo I."/>
            <person name="Al-Omari J."/>
            <person name="Rado J."/>
            <person name="Szerdahelyi G.S."/>
        </authorList>
    </citation>
    <scope>NUCLEOTIDE SEQUENCE [LARGE SCALE GENOMIC DNA]</scope>
    <source>
        <strain evidence="3 4">ZS-1/3</strain>
    </source>
</reference>
<keyword evidence="1" id="KW-0812">Transmembrane</keyword>
<dbReference type="Proteomes" id="UP000536835">
    <property type="component" value="Unassembled WGS sequence"/>
</dbReference>
<feature type="domain" description="DUF1206" evidence="2">
    <location>
        <begin position="100"/>
        <end position="167"/>
    </location>
</feature>
<feature type="domain" description="DUF1206" evidence="2">
    <location>
        <begin position="190"/>
        <end position="259"/>
    </location>
</feature>
<feature type="domain" description="DUF1206" evidence="2">
    <location>
        <begin position="15"/>
        <end position="82"/>
    </location>
</feature>
<accession>A0A7Y3RJP1</accession>
<proteinExistence type="predicted"/>
<keyword evidence="1" id="KW-0472">Membrane</keyword>
<feature type="transmembrane region" description="Helical" evidence="1">
    <location>
        <begin position="233"/>
        <end position="254"/>
    </location>
</feature>
<feature type="transmembrane region" description="Helical" evidence="1">
    <location>
        <begin position="143"/>
        <end position="163"/>
    </location>
</feature>
<evidence type="ECO:0000313" key="3">
    <source>
        <dbReference type="EMBL" id="NNU15319.1"/>
    </source>
</evidence>
<feature type="transmembrane region" description="Helical" evidence="1">
    <location>
        <begin position="12"/>
        <end position="36"/>
    </location>
</feature>
<protein>
    <submittedName>
        <fullName evidence="3">DUF1206 domain-containing protein</fullName>
    </submittedName>
</protein>
<keyword evidence="1" id="KW-1133">Transmembrane helix</keyword>